<evidence type="ECO:0000256" key="3">
    <source>
        <dbReference type="ARBA" id="ARBA00022801"/>
    </source>
</evidence>
<comment type="similarity">
    <text evidence="2 4">Belongs to the Nudix hydrolase family.</text>
</comment>
<dbReference type="PANTHER" id="PTHR43046">
    <property type="entry name" value="GDP-MANNOSE MANNOSYL HYDROLASE"/>
    <property type="match status" value="1"/>
</dbReference>
<evidence type="ECO:0000259" key="5">
    <source>
        <dbReference type="PROSITE" id="PS51462"/>
    </source>
</evidence>
<evidence type="ECO:0000313" key="6">
    <source>
        <dbReference type="EMBL" id="MFC4563334.1"/>
    </source>
</evidence>
<evidence type="ECO:0000256" key="1">
    <source>
        <dbReference type="ARBA" id="ARBA00001946"/>
    </source>
</evidence>
<accession>A0ABV9DYC0</accession>
<sequence>MIVADARGNILVAFHRVREEQAAPTAGTVPVPLALMVAVDAGRVLLVFDRARRQWELPGGRIEPGEAAADAARRELAEESGARAAATEFAGLAEFDLAGPSPDAPRRREFAAVFRGGVRASATPFAPTGEIAGTTLWTRGTPLAGASPIDTRIARIVLRGAAG</sequence>
<gene>
    <name evidence="6" type="ORF">ACFO4E_15835</name>
</gene>
<organism evidence="6 7">
    <name type="scientific">Nocardiopsis mangrovi</name>
    <dbReference type="NCBI Taxonomy" id="1179818"/>
    <lineage>
        <taxon>Bacteria</taxon>
        <taxon>Bacillati</taxon>
        <taxon>Actinomycetota</taxon>
        <taxon>Actinomycetes</taxon>
        <taxon>Streptosporangiales</taxon>
        <taxon>Nocardiopsidaceae</taxon>
        <taxon>Nocardiopsis</taxon>
    </lineage>
</organism>
<name>A0ABV9DYC0_9ACTN</name>
<dbReference type="InterPro" id="IPR020084">
    <property type="entry name" value="NUDIX_hydrolase_CS"/>
</dbReference>
<dbReference type="PROSITE" id="PS51462">
    <property type="entry name" value="NUDIX"/>
    <property type="match status" value="1"/>
</dbReference>
<dbReference type="RefSeq" id="WP_378575436.1">
    <property type="nucleotide sequence ID" value="NZ_JBHSFQ010000014.1"/>
</dbReference>
<comment type="cofactor">
    <cofactor evidence="1">
        <name>Mg(2+)</name>
        <dbReference type="ChEBI" id="CHEBI:18420"/>
    </cofactor>
</comment>
<evidence type="ECO:0000313" key="7">
    <source>
        <dbReference type="Proteomes" id="UP001595923"/>
    </source>
</evidence>
<dbReference type="InterPro" id="IPR015797">
    <property type="entry name" value="NUDIX_hydrolase-like_dom_sf"/>
</dbReference>
<dbReference type="PRINTS" id="PR00502">
    <property type="entry name" value="NUDIXFAMILY"/>
</dbReference>
<dbReference type="Pfam" id="PF00293">
    <property type="entry name" value="NUDIX"/>
    <property type="match status" value="1"/>
</dbReference>
<keyword evidence="7" id="KW-1185">Reference proteome</keyword>
<evidence type="ECO:0000256" key="2">
    <source>
        <dbReference type="ARBA" id="ARBA00005582"/>
    </source>
</evidence>
<evidence type="ECO:0000256" key="4">
    <source>
        <dbReference type="RuleBase" id="RU003476"/>
    </source>
</evidence>
<proteinExistence type="inferred from homology"/>
<dbReference type="PANTHER" id="PTHR43046:SF16">
    <property type="entry name" value="ADP-RIBOSE PYROPHOSPHATASE YJHB-RELATED"/>
    <property type="match status" value="1"/>
</dbReference>
<dbReference type="PROSITE" id="PS00893">
    <property type="entry name" value="NUDIX_BOX"/>
    <property type="match status" value="1"/>
</dbReference>
<dbReference type="InterPro" id="IPR020476">
    <property type="entry name" value="Nudix_hydrolase"/>
</dbReference>
<feature type="domain" description="Nudix hydrolase" evidence="5">
    <location>
        <begin position="27"/>
        <end position="162"/>
    </location>
</feature>
<dbReference type="Gene3D" id="3.90.79.10">
    <property type="entry name" value="Nucleoside Triphosphate Pyrophosphohydrolase"/>
    <property type="match status" value="1"/>
</dbReference>
<dbReference type="EMBL" id="JBHSFQ010000014">
    <property type="protein sequence ID" value="MFC4563334.1"/>
    <property type="molecule type" value="Genomic_DNA"/>
</dbReference>
<dbReference type="InterPro" id="IPR000086">
    <property type="entry name" value="NUDIX_hydrolase_dom"/>
</dbReference>
<dbReference type="SUPFAM" id="SSF55811">
    <property type="entry name" value="Nudix"/>
    <property type="match status" value="1"/>
</dbReference>
<protein>
    <submittedName>
        <fullName evidence="6">NUDIX domain-containing protein</fullName>
    </submittedName>
</protein>
<dbReference type="Proteomes" id="UP001595923">
    <property type="component" value="Unassembled WGS sequence"/>
</dbReference>
<comment type="caution">
    <text evidence="6">The sequence shown here is derived from an EMBL/GenBank/DDBJ whole genome shotgun (WGS) entry which is preliminary data.</text>
</comment>
<keyword evidence="3 4" id="KW-0378">Hydrolase</keyword>
<reference evidence="7" key="1">
    <citation type="journal article" date="2019" name="Int. J. Syst. Evol. Microbiol.">
        <title>The Global Catalogue of Microorganisms (GCM) 10K type strain sequencing project: providing services to taxonomists for standard genome sequencing and annotation.</title>
        <authorList>
            <consortium name="The Broad Institute Genomics Platform"/>
            <consortium name="The Broad Institute Genome Sequencing Center for Infectious Disease"/>
            <person name="Wu L."/>
            <person name="Ma J."/>
        </authorList>
    </citation>
    <scope>NUCLEOTIDE SEQUENCE [LARGE SCALE GENOMIC DNA]</scope>
    <source>
        <strain evidence="7">XZYJ18</strain>
    </source>
</reference>